<dbReference type="RefSeq" id="WP_237601440.1">
    <property type="nucleotide sequence ID" value="NZ_JAIRBA010000002.1"/>
</dbReference>
<keyword evidence="1" id="KW-0449">Lipoprotein</keyword>
<gene>
    <name evidence="1" type="ORF">K8089_01200</name>
</gene>
<keyword evidence="2" id="KW-1185">Reference proteome</keyword>
<dbReference type="InterPro" id="IPR020018">
    <property type="entry name" value="Motility-assoc_lipoprot_GldH"/>
</dbReference>
<dbReference type="Proteomes" id="UP001139461">
    <property type="component" value="Unassembled WGS sequence"/>
</dbReference>
<dbReference type="Pfam" id="PF14109">
    <property type="entry name" value="GldH_lipo"/>
    <property type="match status" value="1"/>
</dbReference>
<accession>A0A9X1U0G3</accession>
<name>A0A9X1U0G3_9FLAO</name>
<evidence type="ECO:0000313" key="2">
    <source>
        <dbReference type="Proteomes" id="UP001139461"/>
    </source>
</evidence>
<organism evidence="1 2">
    <name type="scientific">Aequorivita vitellina</name>
    <dbReference type="NCBI Taxonomy" id="2874475"/>
    <lineage>
        <taxon>Bacteria</taxon>
        <taxon>Pseudomonadati</taxon>
        <taxon>Bacteroidota</taxon>
        <taxon>Flavobacteriia</taxon>
        <taxon>Flavobacteriales</taxon>
        <taxon>Flavobacteriaceae</taxon>
        <taxon>Aequorivita</taxon>
    </lineage>
</organism>
<dbReference type="AlphaFoldDB" id="A0A9X1U0G3"/>
<reference evidence="1" key="1">
    <citation type="submission" date="2021-09" db="EMBL/GenBank/DDBJ databases">
        <title>Genome of Aequorivita sp. strain F47161.</title>
        <authorList>
            <person name="Wang Y."/>
        </authorList>
    </citation>
    <scope>NUCLEOTIDE SEQUENCE</scope>
    <source>
        <strain evidence="1">F47161</strain>
    </source>
</reference>
<evidence type="ECO:0000313" key="1">
    <source>
        <dbReference type="EMBL" id="MCG2417620.1"/>
    </source>
</evidence>
<protein>
    <submittedName>
        <fullName evidence="1">Gliding motility lipoprotein GldH</fullName>
    </submittedName>
</protein>
<proteinExistence type="predicted"/>
<dbReference type="EMBL" id="JAIRBA010000002">
    <property type="protein sequence ID" value="MCG2417620.1"/>
    <property type="molecule type" value="Genomic_DNA"/>
</dbReference>
<comment type="caution">
    <text evidence="1">The sequence shown here is derived from an EMBL/GenBank/DDBJ whole genome shotgun (WGS) entry which is preliminary data.</text>
</comment>
<dbReference type="NCBIfam" id="TIGR03511">
    <property type="entry name" value="GldH_lipo"/>
    <property type="match status" value="1"/>
</dbReference>
<dbReference type="PROSITE" id="PS51257">
    <property type="entry name" value="PROKAR_LIPOPROTEIN"/>
    <property type="match status" value="1"/>
</dbReference>
<sequence>MNKVLAFFLITIFFVSCESNTVYSEIRAMDDHWGAEEVVAFTLPQLDSLKQYNLFVNIRNTNEYKFNNLFLIVSMNFPHGKTVTDTLEYRMANPDGSWIGQGIGDVKENKLWYKENVRFLEPGNYTVTIGQAMRNNGEVEGVTKLEGVTDVGFSIEEATIK</sequence>